<gene>
    <name evidence="2" type="ORF">OIE73_30405</name>
</gene>
<name>A0ABZ1GU21_9ACTN</name>
<evidence type="ECO:0000313" key="3">
    <source>
        <dbReference type="Proteomes" id="UP001335325"/>
    </source>
</evidence>
<dbReference type="RefSeq" id="WP_326755384.1">
    <property type="nucleotide sequence ID" value="NZ_CP109134.1"/>
</dbReference>
<dbReference type="Gene3D" id="3.20.20.30">
    <property type="entry name" value="Luciferase-like domain"/>
    <property type="match status" value="1"/>
</dbReference>
<organism evidence="2 3">
    <name type="scientific">Streptomyces hirsutus</name>
    <dbReference type="NCBI Taxonomy" id="35620"/>
    <lineage>
        <taxon>Bacteria</taxon>
        <taxon>Bacillati</taxon>
        <taxon>Actinomycetota</taxon>
        <taxon>Actinomycetes</taxon>
        <taxon>Kitasatosporales</taxon>
        <taxon>Streptomycetaceae</taxon>
        <taxon>Streptomyces</taxon>
    </lineage>
</organism>
<dbReference type="GeneID" id="91546977"/>
<reference evidence="2 3" key="1">
    <citation type="submission" date="2022-10" db="EMBL/GenBank/DDBJ databases">
        <title>The complete genomes of actinobacterial strains from the NBC collection.</title>
        <authorList>
            <person name="Joergensen T.S."/>
            <person name="Alvarez Arevalo M."/>
            <person name="Sterndorff E.B."/>
            <person name="Faurdal D."/>
            <person name="Vuksanovic O."/>
            <person name="Mourched A.-S."/>
            <person name="Charusanti P."/>
            <person name="Shaw S."/>
            <person name="Blin K."/>
            <person name="Weber T."/>
        </authorList>
    </citation>
    <scope>NUCLEOTIDE SEQUENCE [LARGE SCALE GENOMIC DNA]</scope>
    <source>
        <strain evidence="2 3">NBC 01753</strain>
    </source>
</reference>
<evidence type="ECO:0000256" key="1">
    <source>
        <dbReference type="SAM" id="MobiDB-lite"/>
    </source>
</evidence>
<dbReference type="Proteomes" id="UP001335325">
    <property type="component" value="Chromosome"/>
</dbReference>
<feature type="region of interest" description="Disordered" evidence="1">
    <location>
        <begin position="38"/>
        <end position="70"/>
    </location>
</feature>
<sequence length="70" mass="7890">MTRHPRTDILPPASFGDFIDLVVPELRARGRVWEDHEGSTLRESFHGPGRQRVRPDHPAAAYGRRTDAAS</sequence>
<proteinExistence type="predicted"/>
<evidence type="ECO:0000313" key="2">
    <source>
        <dbReference type="EMBL" id="WSD09630.1"/>
    </source>
</evidence>
<accession>A0ABZ1GU21</accession>
<keyword evidence="3" id="KW-1185">Reference proteome</keyword>
<protein>
    <submittedName>
        <fullName evidence="2">Uncharacterized protein</fullName>
    </submittedName>
</protein>
<dbReference type="SUPFAM" id="SSF51679">
    <property type="entry name" value="Bacterial luciferase-like"/>
    <property type="match status" value="1"/>
</dbReference>
<dbReference type="EMBL" id="CP109134">
    <property type="protein sequence ID" value="WSD09630.1"/>
    <property type="molecule type" value="Genomic_DNA"/>
</dbReference>
<dbReference type="InterPro" id="IPR036661">
    <property type="entry name" value="Luciferase-like_sf"/>
</dbReference>